<keyword evidence="1" id="KW-1133">Transmembrane helix</keyword>
<feature type="transmembrane region" description="Helical" evidence="1">
    <location>
        <begin position="112"/>
        <end position="129"/>
    </location>
</feature>
<reference evidence="2" key="1">
    <citation type="submission" date="2020-05" db="UniProtKB">
        <authorList>
            <consortium name="EnsemblMetazoa"/>
        </authorList>
    </citation>
    <scope>IDENTIFICATION</scope>
    <source>
        <strain evidence="2">TTRI</strain>
    </source>
</reference>
<keyword evidence="3" id="KW-1185">Reference proteome</keyword>
<dbReference type="VEuPathDB" id="VectorBase:GAUT045836"/>
<feature type="transmembrane region" description="Helical" evidence="1">
    <location>
        <begin position="87"/>
        <end position="106"/>
    </location>
</feature>
<proteinExistence type="predicted"/>
<organism evidence="2 3">
    <name type="scientific">Glossina austeni</name>
    <name type="common">Savannah tsetse fly</name>
    <dbReference type="NCBI Taxonomy" id="7395"/>
    <lineage>
        <taxon>Eukaryota</taxon>
        <taxon>Metazoa</taxon>
        <taxon>Ecdysozoa</taxon>
        <taxon>Arthropoda</taxon>
        <taxon>Hexapoda</taxon>
        <taxon>Insecta</taxon>
        <taxon>Pterygota</taxon>
        <taxon>Neoptera</taxon>
        <taxon>Endopterygota</taxon>
        <taxon>Diptera</taxon>
        <taxon>Brachycera</taxon>
        <taxon>Muscomorpha</taxon>
        <taxon>Hippoboscoidea</taxon>
        <taxon>Glossinidae</taxon>
        <taxon>Glossina</taxon>
    </lineage>
</organism>
<keyword evidence="1" id="KW-0812">Transmembrane</keyword>
<evidence type="ECO:0000256" key="1">
    <source>
        <dbReference type="SAM" id="Phobius"/>
    </source>
</evidence>
<evidence type="ECO:0000313" key="2">
    <source>
        <dbReference type="EnsemblMetazoa" id="GAUT045836-PA"/>
    </source>
</evidence>
<keyword evidence="1" id="KW-0472">Membrane</keyword>
<dbReference type="EnsemblMetazoa" id="GAUT045836-RA">
    <property type="protein sequence ID" value="GAUT045836-PA"/>
    <property type="gene ID" value="GAUT045836"/>
</dbReference>
<dbReference type="Proteomes" id="UP000078200">
    <property type="component" value="Unassembled WGS sequence"/>
</dbReference>
<dbReference type="AlphaFoldDB" id="A0A1A9VS71"/>
<name>A0A1A9VS71_GLOAU</name>
<sequence length="135" mass="15161">MRKGSKRPYLSLIFPATPFNDQFAVITNRVIDVIASSIRSAITVYTRCRDTSIRRYCDRLYIMIGPRTAHGRIMIVTPDTGIRGRRYCGIIRLIQTLNILITIAVGMGTRTIMIFIEIVVVVAAGRLIGTIPEYA</sequence>
<evidence type="ECO:0000313" key="3">
    <source>
        <dbReference type="Proteomes" id="UP000078200"/>
    </source>
</evidence>
<accession>A0A1A9VS71</accession>
<protein>
    <submittedName>
        <fullName evidence="2">Uncharacterized protein</fullName>
    </submittedName>
</protein>